<evidence type="ECO:0000256" key="11">
    <source>
        <dbReference type="ARBA" id="ARBA00047944"/>
    </source>
</evidence>
<evidence type="ECO:0000256" key="9">
    <source>
        <dbReference type="ARBA" id="ARBA00022691"/>
    </source>
</evidence>
<dbReference type="STRING" id="1120990.SAMN03080614_1002108"/>
<evidence type="ECO:0000256" key="2">
    <source>
        <dbReference type="ARBA" id="ARBA00005528"/>
    </source>
</evidence>
<dbReference type="GO" id="GO:0070475">
    <property type="term" value="P:rRNA base methylation"/>
    <property type="evidence" value="ECO:0007669"/>
    <property type="project" value="TreeGrafter"/>
</dbReference>
<dbReference type="InterPro" id="IPR006700">
    <property type="entry name" value="RsmE"/>
</dbReference>
<comment type="similarity">
    <text evidence="2 12">Belongs to the RNA methyltransferase RsmE family.</text>
</comment>
<dbReference type="InterPro" id="IPR029026">
    <property type="entry name" value="tRNA_m1G_MTases_N"/>
</dbReference>
<dbReference type="GO" id="GO:0005737">
    <property type="term" value="C:cytoplasm"/>
    <property type="evidence" value="ECO:0007669"/>
    <property type="project" value="UniProtKB-SubCell"/>
</dbReference>
<evidence type="ECO:0000256" key="1">
    <source>
        <dbReference type="ARBA" id="ARBA00004496"/>
    </source>
</evidence>
<evidence type="ECO:0000256" key="5">
    <source>
        <dbReference type="ARBA" id="ARBA00022490"/>
    </source>
</evidence>
<name>A0A1H9YCI3_9FIRM</name>
<dbReference type="Pfam" id="PF20260">
    <property type="entry name" value="PUA_4"/>
    <property type="match status" value="1"/>
</dbReference>
<accession>A0A1H9YCI3</accession>
<evidence type="ECO:0000256" key="3">
    <source>
        <dbReference type="ARBA" id="ARBA00012328"/>
    </source>
</evidence>
<evidence type="ECO:0000259" key="13">
    <source>
        <dbReference type="Pfam" id="PF04452"/>
    </source>
</evidence>
<comment type="catalytic activity">
    <reaction evidence="11 12">
        <text>uridine(1498) in 16S rRNA + S-adenosyl-L-methionine = N(3)-methyluridine(1498) in 16S rRNA + S-adenosyl-L-homocysteine + H(+)</text>
        <dbReference type="Rhea" id="RHEA:42920"/>
        <dbReference type="Rhea" id="RHEA-COMP:10283"/>
        <dbReference type="Rhea" id="RHEA-COMP:10284"/>
        <dbReference type="ChEBI" id="CHEBI:15378"/>
        <dbReference type="ChEBI" id="CHEBI:57856"/>
        <dbReference type="ChEBI" id="CHEBI:59789"/>
        <dbReference type="ChEBI" id="CHEBI:65315"/>
        <dbReference type="ChEBI" id="CHEBI:74502"/>
        <dbReference type="EC" id="2.1.1.193"/>
    </reaction>
</comment>
<dbReference type="OrthoDB" id="9815641at2"/>
<comment type="subcellular location">
    <subcellularLocation>
        <location evidence="1 12">Cytoplasm</location>
    </subcellularLocation>
</comment>
<keyword evidence="9 12" id="KW-0949">S-adenosyl-L-methionine</keyword>
<comment type="function">
    <text evidence="10 12">Specifically methylates the N3 position of the uracil ring of uridine 1498 (m3U1498) in 16S rRNA. Acts on the fully assembled 30S ribosomal subunit.</text>
</comment>
<keyword evidence="7 12" id="KW-0489">Methyltransferase</keyword>
<dbReference type="NCBIfam" id="TIGR00046">
    <property type="entry name" value="RsmE family RNA methyltransferase"/>
    <property type="match status" value="1"/>
</dbReference>
<dbReference type="PANTHER" id="PTHR30027:SF3">
    <property type="entry name" value="16S RRNA (URACIL(1498)-N(3))-METHYLTRANSFERASE"/>
    <property type="match status" value="1"/>
</dbReference>
<evidence type="ECO:0000256" key="4">
    <source>
        <dbReference type="ARBA" id="ARBA00013673"/>
    </source>
</evidence>
<keyword evidence="16" id="KW-1185">Reference proteome</keyword>
<dbReference type="AlphaFoldDB" id="A0A1H9YCI3"/>
<evidence type="ECO:0000256" key="12">
    <source>
        <dbReference type="PIRNR" id="PIRNR015601"/>
    </source>
</evidence>
<dbReference type="InterPro" id="IPR046886">
    <property type="entry name" value="RsmE_MTase_dom"/>
</dbReference>
<evidence type="ECO:0000259" key="14">
    <source>
        <dbReference type="Pfam" id="PF20260"/>
    </source>
</evidence>
<dbReference type="PIRSF" id="PIRSF015601">
    <property type="entry name" value="MTase_slr0722"/>
    <property type="match status" value="1"/>
</dbReference>
<dbReference type="InterPro" id="IPR029028">
    <property type="entry name" value="Alpha/beta_knot_MTases"/>
</dbReference>
<dbReference type="InterPro" id="IPR046887">
    <property type="entry name" value="RsmE_PUA-like"/>
</dbReference>
<feature type="domain" description="Ribosomal RNA small subunit methyltransferase E PUA-like" evidence="14">
    <location>
        <begin position="18"/>
        <end position="63"/>
    </location>
</feature>
<keyword evidence="6 12" id="KW-0698">rRNA processing</keyword>
<organism evidence="15 16">
    <name type="scientific">Anaerobranca gottschalkii DSM 13577</name>
    <dbReference type="NCBI Taxonomy" id="1120990"/>
    <lineage>
        <taxon>Bacteria</taxon>
        <taxon>Bacillati</taxon>
        <taxon>Bacillota</taxon>
        <taxon>Clostridia</taxon>
        <taxon>Eubacteriales</taxon>
        <taxon>Proteinivoracaceae</taxon>
        <taxon>Anaerobranca</taxon>
    </lineage>
</organism>
<keyword evidence="5 12" id="KW-0963">Cytoplasm</keyword>
<evidence type="ECO:0000313" key="15">
    <source>
        <dbReference type="EMBL" id="SES66657.1"/>
    </source>
</evidence>
<feature type="domain" description="Ribosomal RNA small subunit methyltransferase E methyltransferase" evidence="13">
    <location>
        <begin position="73"/>
        <end position="234"/>
    </location>
</feature>
<evidence type="ECO:0000256" key="10">
    <source>
        <dbReference type="ARBA" id="ARBA00025699"/>
    </source>
</evidence>
<dbReference type="RefSeq" id="WP_091348235.1">
    <property type="nucleotide sequence ID" value="NZ_FOIF01000002.1"/>
</dbReference>
<dbReference type="Gene3D" id="3.40.1280.10">
    <property type="match status" value="1"/>
</dbReference>
<sequence>MFRIAIDQKLSIGQKLLITGEEYHYITKVLRLKEKDEIIVFNQAEEFLSSVLSQSPKDVTLLIEQKLENNKEPEKEVVLAFGYPKGEKIDWIVQKATELGVSELWPVITNRSLIKLDENKIEKKKERLYKIAKEATEQCGRLKVPNIKIFRSTKEMAKNLNGEDILLIPWEEEMENTLPKEKLKEVKGKIIVFVGPEGGLDRGELEVFNSFSTITLGKRILRAETACIVATSLVMYNLGELGGKGFE</sequence>
<keyword evidence="8 12" id="KW-0808">Transferase</keyword>
<gene>
    <name evidence="15" type="ORF">SAMN03080614_1002108</name>
</gene>
<dbReference type="GO" id="GO:0070042">
    <property type="term" value="F:rRNA (uridine-N3-)-methyltransferase activity"/>
    <property type="evidence" value="ECO:0007669"/>
    <property type="project" value="TreeGrafter"/>
</dbReference>
<evidence type="ECO:0000256" key="8">
    <source>
        <dbReference type="ARBA" id="ARBA00022679"/>
    </source>
</evidence>
<dbReference type="Proteomes" id="UP000243819">
    <property type="component" value="Unassembled WGS sequence"/>
</dbReference>
<proteinExistence type="inferred from homology"/>
<protein>
    <recommendedName>
        <fullName evidence="4 12">Ribosomal RNA small subunit methyltransferase E</fullName>
        <ecNumber evidence="3 12">2.1.1.193</ecNumber>
    </recommendedName>
</protein>
<dbReference type="PANTHER" id="PTHR30027">
    <property type="entry name" value="RIBOSOMAL RNA SMALL SUBUNIT METHYLTRANSFERASE E"/>
    <property type="match status" value="1"/>
</dbReference>
<dbReference type="EMBL" id="FOIF01000002">
    <property type="protein sequence ID" value="SES66657.1"/>
    <property type="molecule type" value="Genomic_DNA"/>
</dbReference>
<evidence type="ECO:0000313" key="16">
    <source>
        <dbReference type="Proteomes" id="UP000243819"/>
    </source>
</evidence>
<evidence type="ECO:0000256" key="6">
    <source>
        <dbReference type="ARBA" id="ARBA00022552"/>
    </source>
</evidence>
<dbReference type="SUPFAM" id="SSF88697">
    <property type="entry name" value="PUA domain-like"/>
    <property type="match status" value="1"/>
</dbReference>
<dbReference type="EC" id="2.1.1.193" evidence="3 12"/>
<evidence type="ECO:0000256" key="7">
    <source>
        <dbReference type="ARBA" id="ARBA00022603"/>
    </source>
</evidence>
<dbReference type="CDD" id="cd18084">
    <property type="entry name" value="RsmE-like"/>
    <property type="match status" value="1"/>
</dbReference>
<dbReference type="Pfam" id="PF04452">
    <property type="entry name" value="Methyltrans_RNA"/>
    <property type="match status" value="1"/>
</dbReference>
<dbReference type="SUPFAM" id="SSF75217">
    <property type="entry name" value="alpha/beta knot"/>
    <property type="match status" value="1"/>
</dbReference>
<dbReference type="InterPro" id="IPR015947">
    <property type="entry name" value="PUA-like_sf"/>
</dbReference>
<reference evidence="16" key="1">
    <citation type="submission" date="2016-10" db="EMBL/GenBank/DDBJ databases">
        <authorList>
            <person name="Varghese N."/>
            <person name="Submissions S."/>
        </authorList>
    </citation>
    <scope>NUCLEOTIDE SEQUENCE [LARGE SCALE GENOMIC DNA]</scope>
    <source>
        <strain evidence="16">DSM 13577</strain>
    </source>
</reference>